<evidence type="ECO:0000256" key="6">
    <source>
        <dbReference type="ARBA" id="ARBA00022741"/>
    </source>
</evidence>
<sequence>MSKVGIMGGTFNPIHMAHLILAESAYEQLQLDKILIMPSKKPPHKLHEPIVSDHHRKEMVKLAIEGNPHFELSLMELEREGITYTADTLRQLAKDFPENEYYFILGWDSLQQIEKWRDPDVILRLSHIVAAGRYRSPKDKIEQQAHHLEEMYHGKIHLLEIPNMDLSSEMLREHIKEGKSIRYYVPNQVAQYIQEHGLYKD</sequence>
<evidence type="ECO:0000256" key="1">
    <source>
        <dbReference type="ARBA" id="ARBA00002324"/>
    </source>
</evidence>
<evidence type="ECO:0000256" key="2">
    <source>
        <dbReference type="ARBA" id="ARBA00005019"/>
    </source>
</evidence>
<keyword evidence="3 10" id="KW-0662">Pyridine nucleotide biosynthesis</keyword>
<comment type="catalytic activity">
    <reaction evidence="9 10">
        <text>nicotinate beta-D-ribonucleotide + ATP + H(+) = deamido-NAD(+) + diphosphate</text>
        <dbReference type="Rhea" id="RHEA:22860"/>
        <dbReference type="ChEBI" id="CHEBI:15378"/>
        <dbReference type="ChEBI" id="CHEBI:30616"/>
        <dbReference type="ChEBI" id="CHEBI:33019"/>
        <dbReference type="ChEBI" id="CHEBI:57502"/>
        <dbReference type="ChEBI" id="CHEBI:58437"/>
        <dbReference type="EC" id="2.7.7.18"/>
    </reaction>
</comment>
<dbReference type="STRING" id="1527.SAMN04489757_101152"/>
<evidence type="ECO:0000313" key="12">
    <source>
        <dbReference type="EMBL" id="SFN76950.1"/>
    </source>
</evidence>
<dbReference type="GO" id="GO:0005524">
    <property type="term" value="F:ATP binding"/>
    <property type="evidence" value="ECO:0007669"/>
    <property type="project" value="UniProtKB-KW"/>
</dbReference>
<dbReference type="UniPathway" id="UPA00253">
    <property type="reaction ID" value="UER00332"/>
</dbReference>
<reference evidence="12 13" key="1">
    <citation type="submission" date="2016-10" db="EMBL/GenBank/DDBJ databases">
        <authorList>
            <person name="de Groot N.N."/>
        </authorList>
    </citation>
    <scope>NUCLEOTIDE SEQUENCE [LARGE SCALE GENOMIC DNA]</scope>
    <source>
        <strain evidence="12 13">DSM 1283</strain>
    </source>
</reference>
<evidence type="ECO:0000259" key="11">
    <source>
        <dbReference type="Pfam" id="PF01467"/>
    </source>
</evidence>
<dbReference type="NCBIfam" id="TIGR00482">
    <property type="entry name" value="nicotinate (nicotinamide) nucleotide adenylyltransferase"/>
    <property type="match status" value="1"/>
</dbReference>
<dbReference type="CDD" id="cd02165">
    <property type="entry name" value="NMNAT"/>
    <property type="match status" value="1"/>
</dbReference>
<protein>
    <recommendedName>
        <fullName evidence="10">Probable nicotinate-nucleotide adenylyltransferase</fullName>
        <ecNumber evidence="10">2.7.7.18</ecNumber>
    </recommendedName>
    <alternativeName>
        <fullName evidence="10">Deamido-NAD(+) diphosphorylase</fullName>
    </alternativeName>
    <alternativeName>
        <fullName evidence="10">Deamido-NAD(+) pyrophosphorylase</fullName>
    </alternativeName>
    <alternativeName>
        <fullName evidence="10">Nicotinate mononucleotide adenylyltransferase</fullName>
        <shortName evidence="10">NaMN adenylyltransferase</shortName>
    </alternativeName>
</protein>
<dbReference type="SUPFAM" id="SSF52374">
    <property type="entry name" value="Nucleotidylyl transferase"/>
    <property type="match status" value="1"/>
</dbReference>
<dbReference type="InterPro" id="IPR005248">
    <property type="entry name" value="NadD/NMNAT"/>
</dbReference>
<dbReference type="GO" id="GO:0009435">
    <property type="term" value="P:NAD+ biosynthetic process"/>
    <property type="evidence" value="ECO:0007669"/>
    <property type="project" value="UniProtKB-UniRule"/>
</dbReference>
<keyword evidence="6 10" id="KW-0547">Nucleotide-binding</keyword>
<dbReference type="Gene3D" id="3.40.50.620">
    <property type="entry name" value="HUPs"/>
    <property type="match status" value="1"/>
</dbReference>
<keyword evidence="8 10" id="KW-0520">NAD</keyword>
<evidence type="ECO:0000313" key="13">
    <source>
        <dbReference type="Proteomes" id="UP000198806"/>
    </source>
</evidence>
<dbReference type="InterPro" id="IPR004821">
    <property type="entry name" value="Cyt_trans-like"/>
</dbReference>
<dbReference type="NCBIfam" id="NF000841">
    <property type="entry name" value="PRK00071.1-4"/>
    <property type="match status" value="1"/>
</dbReference>
<keyword evidence="7 10" id="KW-0067">ATP-binding</keyword>
<name>A0A1I5BQF7_9FIRM</name>
<evidence type="ECO:0000256" key="8">
    <source>
        <dbReference type="ARBA" id="ARBA00023027"/>
    </source>
</evidence>
<dbReference type="PANTHER" id="PTHR39321:SF3">
    <property type="entry name" value="PHOSPHOPANTETHEINE ADENYLYLTRANSFERASE"/>
    <property type="match status" value="1"/>
</dbReference>
<dbReference type="EMBL" id="FOWD01000001">
    <property type="protein sequence ID" value="SFN76950.1"/>
    <property type="molecule type" value="Genomic_DNA"/>
</dbReference>
<accession>A0A1I5BQF7</accession>
<proteinExistence type="inferred from homology"/>
<dbReference type="AlphaFoldDB" id="A0A1I5BQF7"/>
<gene>
    <name evidence="10" type="primary">nadD</name>
    <name evidence="12" type="ORF">SAMN04489757_101152</name>
</gene>
<dbReference type="Pfam" id="PF01467">
    <property type="entry name" value="CTP_transf_like"/>
    <property type="match status" value="1"/>
</dbReference>
<comment type="similarity">
    <text evidence="10">Belongs to the NadD family.</text>
</comment>
<dbReference type="PANTHER" id="PTHR39321">
    <property type="entry name" value="NICOTINATE-NUCLEOTIDE ADENYLYLTRANSFERASE-RELATED"/>
    <property type="match status" value="1"/>
</dbReference>
<organism evidence="12 13">
    <name type="scientific">Anaerocolumna aminovalerica</name>
    <dbReference type="NCBI Taxonomy" id="1527"/>
    <lineage>
        <taxon>Bacteria</taxon>
        <taxon>Bacillati</taxon>
        <taxon>Bacillota</taxon>
        <taxon>Clostridia</taxon>
        <taxon>Lachnospirales</taxon>
        <taxon>Lachnospiraceae</taxon>
        <taxon>Anaerocolumna</taxon>
    </lineage>
</organism>
<evidence type="ECO:0000256" key="3">
    <source>
        <dbReference type="ARBA" id="ARBA00022642"/>
    </source>
</evidence>
<dbReference type="EC" id="2.7.7.18" evidence="10"/>
<dbReference type="NCBIfam" id="NF000840">
    <property type="entry name" value="PRK00071.1-3"/>
    <property type="match status" value="1"/>
</dbReference>
<feature type="domain" description="Cytidyltransferase-like" evidence="11">
    <location>
        <begin position="6"/>
        <end position="173"/>
    </location>
</feature>
<dbReference type="Proteomes" id="UP000198806">
    <property type="component" value="Unassembled WGS sequence"/>
</dbReference>
<comment type="pathway">
    <text evidence="2 10">Cofactor biosynthesis; NAD(+) biosynthesis; deamido-NAD(+) from nicotinate D-ribonucleotide: step 1/1.</text>
</comment>
<keyword evidence="13" id="KW-1185">Reference proteome</keyword>
<evidence type="ECO:0000256" key="5">
    <source>
        <dbReference type="ARBA" id="ARBA00022695"/>
    </source>
</evidence>
<dbReference type="HAMAP" id="MF_00244">
    <property type="entry name" value="NaMN_adenylyltr"/>
    <property type="match status" value="1"/>
</dbReference>
<dbReference type="InterPro" id="IPR014729">
    <property type="entry name" value="Rossmann-like_a/b/a_fold"/>
</dbReference>
<dbReference type="GO" id="GO:0004515">
    <property type="term" value="F:nicotinate-nucleotide adenylyltransferase activity"/>
    <property type="evidence" value="ECO:0007669"/>
    <property type="project" value="UniProtKB-UniRule"/>
</dbReference>
<comment type="function">
    <text evidence="1 10">Catalyzes the reversible adenylation of nicotinate mononucleotide (NaMN) to nicotinic acid adenine dinucleotide (NaAD).</text>
</comment>
<evidence type="ECO:0000256" key="7">
    <source>
        <dbReference type="ARBA" id="ARBA00022840"/>
    </source>
</evidence>
<dbReference type="NCBIfam" id="TIGR00125">
    <property type="entry name" value="cyt_tran_rel"/>
    <property type="match status" value="1"/>
</dbReference>
<evidence type="ECO:0000256" key="9">
    <source>
        <dbReference type="ARBA" id="ARBA00048721"/>
    </source>
</evidence>
<keyword evidence="4 10" id="KW-0808">Transferase</keyword>
<keyword evidence="5 10" id="KW-0548">Nucleotidyltransferase</keyword>
<dbReference type="RefSeq" id="WP_091683608.1">
    <property type="nucleotide sequence ID" value="NZ_BAABFM010000003.1"/>
</dbReference>
<evidence type="ECO:0000256" key="10">
    <source>
        <dbReference type="HAMAP-Rule" id="MF_00244"/>
    </source>
</evidence>
<dbReference type="OrthoDB" id="5295945at2"/>
<evidence type="ECO:0000256" key="4">
    <source>
        <dbReference type="ARBA" id="ARBA00022679"/>
    </source>
</evidence>